<dbReference type="SUPFAM" id="SSF53383">
    <property type="entry name" value="PLP-dependent transferases"/>
    <property type="match status" value="1"/>
</dbReference>
<name>A0A913XKI6_EXADI</name>
<proteinExistence type="inferred from homology"/>
<dbReference type="RefSeq" id="XP_020905862.2">
    <property type="nucleotide sequence ID" value="XM_021050203.2"/>
</dbReference>
<comment type="cofactor">
    <cofactor evidence="1 4">
        <name>pyridoxal 5'-phosphate</name>
        <dbReference type="ChEBI" id="CHEBI:597326"/>
    </cofactor>
</comment>
<evidence type="ECO:0008006" key="7">
    <source>
        <dbReference type="Google" id="ProtNLM"/>
    </source>
</evidence>
<dbReference type="GO" id="GO:0006535">
    <property type="term" value="P:cysteine biosynthetic process from serine"/>
    <property type="evidence" value="ECO:0007669"/>
    <property type="project" value="TreeGrafter"/>
</dbReference>
<keyword evidence="6" id="KW-1185">Reference proteome</keyword>
<evidence type="ECO:0000256" key="4">
    <source>
        <dbReference type="RuleBase" id="RU362118"/>
    </source>
</evidence>
<evidence type="ECO:0000313" key="6">
    <source>
        <dbReference type="Proteomes" id="UP000887567"/>
    </source>
</evidence>
<dbReference type="InterPro" id="IPR015424">
    <property type="entry name" value="PyrdxlP-dep_Trfase"/>
</dbReference>
<evidence type="ECO:0000256" key="3">
    <source>
        <dbReference type="ARBA" id="ARBA00022898"/>
    </source>
</evidence>
<dbReference type="GeneID" id="110244045"/>
<dbReference type="GO" id="GO:0030170">
    <property type="term" value="F:pyridoxal phosphate binding"/>
    <property type="evidence" value="ECO:0007669"/>
    <property type="project" value="InterPro"/>
</dbReference>
<dbReference type="OrthoDB" id="8117887at2759"/>
<comment type="similarity">
    <text evidence="4">Belongs to the trans-sulfuration enzymes family.</text>
</comment>
<dbReference type="InterPro" id="IPR000277">
    <property type="entry name" value="Cys/Met-Metab_PyrdxlP-dep_enz"/>
</dbReference>
<dbReference type="GO" id="GO:0005737">
    <property type="term" value="C:cytoplasm"/>
    <property type="evidence" value="ECO:0007669"/>
    <property type="project" value="TreeGrafter"/>
</dbReference>
<reference evidence="5" key="1">
    <citation type="submission" date="2022-11" db="UniProtKB">
        <authorList>
            <consortium name="EnsemblMetazoa"/>
        </authorList>
    </citation>
    <scope>IDENTIFICATION</scope>
</reference>
<accession>A0A913XKI6</accession>
<dbReference type="PANTHER" id="PTHR43797">
    <property type="entry name" value="HOMOCYSTEINE/CYSTEINE SYNTHASE"/>
    <property type="match status" value="1"/>
</dbReference>
<dbReference type="InterPro" id="IPR006235">
    <property type="entry name" value="OAc-hSer/O-AcSer_sulfhydrylase"/>
</dbReference>
<dbReference type="GO" id="GO:0019346">
    <property type="term" value="P:transsulfuration"/>
    <property type="evidence" value="ECO:0007669"/>
    <property type="project" value="InterPro"/>
</dbReference>
<organism evidence="5 6">
    <name type="scientific">Exaiptasia diaphana</name>
    <name type="common">Tropical sea anemone</name>
    <name type="synonym">Aiptasia pulchella</name>
    <dbReference type="NCBI Taxonomy" id="2652724"/>
    <lineage>
        <taxon>Eukaryota</taxon>
        <taxon>Metazoa</taxon>
        <taxon>Cnidaria</taxon>
        <taxon>Anthozoa</taxon>
        <taxon>Hexacorallia</taxon>
        <taxon>Actiniaria</taxon>
        <taxon>Aiptasiidae</taxon>
        <taxon>Exaiptasia</taxon>
    </lineage>
</organism>
<protein>
    <recommendedName>
        <fullName evidence="7">O-acetylhomoserine aminocarboxypropyltransferase</fullName>
    </recommendedName>
</protein>
<dbReference type="AlphaFoldDB" id="A0A913XKI6"/>
<dbReference type="GO" id="GO:0004124">
    <property type="term" value="F:cysteine synthase activity"/>
    <property type="evidence" value="ECO:0007669"/>
    <property type="project" value="TreeGrafter"/>
</dbReference>
<keyword evidence="3 4" id="KW-0663">Pyridoxal phosphate</keyword>
<evidence type="ECO:0000256" key="2">
    <source>
        <dbReference type="ARBA" id="ARBA00022679"/>
    </source>
</evidence>
<dbReference type="GO" id="GO:0071269">
    <property type="term" value="P:L-homocysteine biosynthetic process"/>
    <property type="evidence" value="ECO:0007669"/>
    <property type="project" value="TreeGrafter"/>
</dbReference>
<dbReference type="EnsemblMetazoa" id="XM_021050203.2">
    <property type="protein sequence ID" value="XP_020905862.2"/>
    <property type="gene ID" value="LOC110244045"/>
</dbReference>
<sequence length="305" mass="33358">MKRETSILHAGQRFDPTTGAISAPIYQSSAFAFESVDQAANVFDLKEPGRTYSRLMNPTNDIFESRIASFEGGVGALSTSSGQAAITYAILNIAEAGDNIVSSNRLYGGTWHLLAHTMRRLGIETRFVNPDAPNDFLEASDEKTKCFFLEGIPNPMLTPIPVREIAEISRSLGLPTIVDNTITPYIASPFNLGVDIVVYSTTKFIGGHGNTIGGCVVDSGNFDWEKNQDRFPLMCEPDPSHGNILWLDAAKELGGEYGQSPYLLKMRNTIQRDIGACPSPFSSFLLLQGLETLPMRMKKHCENAA</sequence>
<dbReference type="Proteomes" id="UP000887567">
    <property type="component" value="Unplaced"/>
</dbReference>
<keyword evidence="2" id="KW-0808">Transferase</keyword>
<dbReference type="PANTHER" id="PTHR43797:SF2">
    <property type="entry name" value="HOMOCYSTEINE_CYSTEINE SYNTHASE"/>
    <property type="match status" value="1"/>
</dbReference>
<dbReference type="Gene3D" id="3.40.640.10">
    <property type="entry name" value="Type I PLP-dependent aspartate aminotransferase-like (Major domain)"/>
    <property type="match status" value="1"/>
</dbReference>
<dbReference type="PROSITE" id="PS00868">
    <property type="entry name" value="CYS_MET_METAB_PP"/>
    <property type="match status" value="1"/>
</dbReference>
<dbReference type="OMA" id="MTENWSF"/>
<dbReference type="KEGG" id="epa:110244045"/>
<evidence type="ECO:0000256" key="1">
    <source>
        <dbReference type="ARBA" id="ARBA00001933"/>
    </source>
</evidence>
<dbReference type="FunFam" id="3.40.640.10:FF:000046">
    <property type="entry name" value="Cystathionine gamma-lyase"/>
    <property type="match status" value="1"/>
</dbReference>
<dbReference type="GO" id="GO:0003961">
    <property type="term" value="F:O-acetylhomoserine aminocarboxypropyltransferase activity"/>
    <property type="evidence" value="ECO:0007669"/>
    <property type="project" value="TreeGrafter"/>
</dbReference>
<dbReference type="InterPro" id="IPR015421">
    <property type="entry name" value="PyrdxlP-dep_Trfase_major"/>
</dbReference>
<dbReference type="InterPro" id="IPR054542">
    <property type="entry name" value="Cys_met_metab_PP"/>
</dbReference>
<evidence type="ECO:0000313" key="5">
    <source>
        <dbReference type="EnsemblMetazoa" id="XP_020905862.2"/>
    </source>
</evidence>
<dbReference type="Pfam" id="PF01053">
    <property type="entry name" value="Cys_Met_Meta_PP"/>
    <property type="match status" value="1"/>
</dbReference>